<protein>
    <submittedName>
        <fullName evidence="1">Class I SAM-dependent methyltransferase</fullName>
    </submittedName>
</protein>
<organism evidence="1 2">
    <name type="scientific">Okeania hirsuta</name>
    <dbReference type="NCBI Taxonomy" id="1458930"/>
    <lineage>
        <taxon>Bacteria</taxon>
        <taxon>Bacillati</taxon>
        <taxon>Cyanobacteriota</taxon>
        <taxon>Cyanophyceae</taxon>
        <taxon>Oscillatoriophycideae</taxon>
        <taxon>Oscillatoriales</taxon>
        <taxon>Microcoleaceae</taxon>
        <taxon>Okeania</taxon>
    </lineage>
</organism>
<dbReference type="OrthoDB" id="557989at2"/>
<reference evidence="1 2" key="1">
    <citation type="journal article" date="2018" name="ACS Chem. Biol.">
        <title>Ketoreductase domain dysfunction expands chemodiversity: malyngamide biosynthesis in the cyanobacterium Okeania hirsuta.</title>
        <authorList>
            <person name="Moss N.A."/>
            <person name="Leao T."/>
            <person name="Rankin M."/>
            <person name="McCullough T.M."/>
            <person name="Qu P."/>
            <person name="Korobeynikov A."/>
            <person name="Smith J.L."/>
            <person name="Gerwick L."/>
            <person name="Gerwick W.H."/>
        </authorList>
    </citation>
    <scope>NUCLEOTIDE SEQUENCE [LARGE SCALE GENOMIC DNA]</scope>
    <source>
        <strain evidence="1 2">PAB10Feb10-1</strain>
    </source>
</reference>
<dbReference type="Proteomes" id="UP000269154">
    <property type="component" value="Unassembled WGS sequence"/>
</dbReference>
<keyword evidence="1" id="KW-0489">Methyltransferase</keyword>
<dbReference type="Gene3D" id="3.40.50.150">
    <property type="entry name" value="Vaccinia Virus protein VP39"/>
    <property type="match status" value="1"/>
</dbReference>
<evidence type="ECO:0000313" key="1">
    <source>
        <dbReference type="EMBL" id="RQH40799.1"/>
    </source>
</evidence>
<keyword evidence="2" id="KW-1185">Reference proteome</keyword>
<dbReference type="GO" id="GO:0008168">
    <property type="term" value="F:methyltransferase activity"/>
    <property type="evidence" value="ECO:0007669"/>
    <property type="project" value="UniProtKB-KW"/>
</dbReference>
<gene>
    <name evidence="1" type="ORF">D5R40_16335</name>
</gene>
<dbReference type="GO" id="GO:0032259">
    <property type="term" value="P:methylation"/>
    <property type="evidence" value="ECO:0007669"/>
    <property type="project" value="UniProtKB-KW"/>
</dbReference>
<keyword evidence="1" id="KW-0808">Transferase</keyword>
<dbReference type="EMBL" id="RCBY01000088">
    <property type="protein sequence ID" value="RQH40799.1"/>
    <property type="molecule type" value="Genomic_DNA"/>
</dbReference>
<dbReference type="InterPro" id="IPR029063">
    <property type="entry name" value="SAM-dependent_MTases_sf"/>
</dbReference>
<comment type="caution">
    <text evidence="1">The sequence shown here is derived from an EMBL/GenBank/DDBJ whole genome shotgun (WGS) entry which is preliminary data.</text>
</comment>
<accession>A0A3N6PJL2</accession>
<evidence type="ECO:0000313" key="2">
    <source>
        <dbReference type="Proteomes" id="UP000269154"/>
    </source>
</evidence>
<proteinExistence type="predicted"/>
<sequence length="226" mass="26400">MKSRSDRLNQLATINQSSNYLEIGVAKGVTFNAINIENKVAVEPKFKFNTQEYATDNIVFLEVTSDEFFRNYAKDFEVFDLIYLDGLHTFEQTFRDFCASLSFAHAKTIWLIDDTCPGSYAQAKPSFEDCTKLARLSQEKPGTWMGDVFKIVAAIHDFFPQFSFATFPHHGQTVVWNQWRKDFQPLWNSLETISRLEYLDFVKLQETFFKREPYEHIFESIKFALS</sequence>
<name>A0A3N6PJL2_9CYAN</name>
<dbReference type="AlphaFoldDB" id="A0A3N6PJL2"/>
<dbReference type="Pfam" id="PF13578">
    <property type="entry name" value="Methyltransf_24"/>
    <property type="match status" value="1"/>
</dbReference>